<reference evidence="2 3" key="1">
    <citation type="submission" date="2019-03" db="EMBL/GenBank/DDBJ databases">
        <title>Genomic Encyclopedia of Type Strains, Phase IV (KMG-IV): sequencing the most valuable type-strain genomes for metagenomic binning, comparative biology and taxonomic classification.</title>
        <authorList>
            <person name="Goeker M."/>
        </authorList>
    </citation>
    <scope>NUCLEOTIDE SEQUENCE [LARGE SCALE GENOMIC DNA]</scope>
    <source>
        <strain evidence="2 3">DSM 25082</strain>
    </source>
</reference>
<evidence type="ECO:0000259" key="1">
    <source>
        <dbReference type="Pfam" id="PF09992"/>
    </source>
</evidence>
<proteinExistence type="predicted"/>
<evidence type="ECO:0000313" key="2">
    <source>
        <dbReference type="EMBL" id="TDP07875.1"/>
    </source>
</evidence>
<sequence>MVLALWLAACASGPQPSADHIKAPPPTRAEPILAQPPTWQDLAPGLQLRRWSPWPQTQLHVLRLDLAAPGLRLRLTPETERGRTLDAFSGAREALISLNASFFDREFSPRGLTLSEGQPWASVMAAQRESSPLLACDAAQRCEILLQGHAAYRPDWQLVVAGTPWLVDAGRARSPADDAACAAFCARPHPRSALGLEADGRHLLIVLAEGRRPPVLGLSLSRLAQTLQALGAVQAFNLDGGGSTAWLLRGELAMARPLNEPALRPLANALQLLERAPR</sequence>
<dbReference type="PANTHER" id="PTHR40446">
    <property type="entry name" value="N-ACETYLGLUCOSAMINE-1-PHOSPHODIESTER ALPHA-N-ACETYLGLUCOSAMINIDASE"/>
    <property type="match status" value="1"/>
</dbReference>
<comment type="caution">
    <text evidence="2">The sequence shown here is derived from an EMBL/GenBank/DDBJ whole genome shotgun (WGS) entry which is preliminary data.</text>
</comment>
<protein>
    <submittedName>
        <fullName evidence="2">Uncharacterized protein DUF2233</fullName>
    </submittedName>
</protein>
<dbReference type="PANTHER" id="PTHR40446:SF2">
    <property type="entry name" value="N-ACETYLGLUCOSAMINE-1-PHOSPHODIESTER ALPHA-N-ACETYLGLUCOSAMINIDASE"/>
    <property type="match status" value="1"/>
</dbReference>
<dbReference type="Proteomes" id="UP000295357">
    <property type="component" value="Unassembled WGS sequence"/>
</dbReference>
<dbReference type="InterPro" id="IPR018711">
    <property type="entry name" value="NAGPA"/>
</dbReference>
<name>A0A4R6N3K0_9BURK</name>
<dbReference type="OrthoDB" id="9809781at2"/>
<dbReference type="AlphaFoldDB" id="A0A4R6N3K0"/>
<dbReference type="Pfam" id="PF09992">
    <property type="entry name" value="NAGPA"/>
    <property type="match status" value="1"/>
</dbReference>
<dbReference type="EMBL" id="SNXE01000006">
    <property type="protein sequence ID" value="TDP07875.1"/>
    <property type="molecule type" value="Genomic_DNA"/>
</dbReference>
<gene>
    <name evidence="2" type="ORF">DFR39_106139</name>
</gene>
<keyword evidence="3" id="KW-1185">Reference proteome</keyword>
<feature type="domain" description="Phosphodiester glycosidase" evidence="1">
    <location>
        <begin position="94"/>
        <end position="270"/>
    </location>
</feature>
<evidence type="ECO:0000313" key="3">
    <source>
        <dbReference type="Proteomes" id="UP000295357"/>
    </source>
</evidence>
<organism evidence="2 3">
    <name type="scientific">Roseateles asaccharophilus</name>
    <dbReference type="NCBI Taxonomy" id="582607"/>
    <lineage>
        <taxon>Bacteria</taxon>
        <taxon>Pseudomonadati</taxon>
        <taxon>Pseudomonadota</taxon>
        <taxon>Betaproteobacteria</taxon>
        <taxon>Burkholderiales</taxon>
        <taxon>Sphaerotilaceae</taxon>
        <taxon>Roseateles</taxon>
    </lineage>
</organism>
<accession>A0A4R6N3K0</accession>